<organism evidence="1 2">
    <name type="scientific">Promicromonospora aerolata</name>
    <dbReference type="NCBI Taxonomy" id="195749"/>
    <lineage>
        <taxon>Bacteria</taxon>
        <taxon>Bacillati</taxon>
        <taxon>Actinomycetota</taxon>
        <taxon>Actinomycetes</taxon>
        <taxon>Micrococcales</taxon>
        <taxon>Promicromonosporaceae</taxon>
        <taxon>Promicromonospora</taxon>
    </lineage>
</organism>
<gene>
    <name evidence="1" type="ORF">ACFSL2_09575</name>
</gene>
<comment type="caution">
    <text evidence="1">The sequence shown here is derived from an EMBL/GenBank/DDBJ whole genome shotgun (WGS) entry which is preliminary data.</text>
</comment>
<keyword evidence="2" id="KW-1185">Reference proteome</keyword>
<dbReference type="Proteomes" id="UP001597338">
    <property type="component" value="Unassembled WGS sequence"/>
</dbReference>
<evidence type="ECO:0000313" key="1">
    <source>
        <dbReference type="EMBL" id="MFD2025759.1"/>
    </source>
</evidence>
<accession>A0ABW4V679</accession>
<protein>
    <submittedName>
        <fullName evidence="1">Glycine-rich domain-containing protein</fullName>
    </submittedName>
</protein>
<evidence type="ECO:0000313" key="2">
    <source>
        <dbReference type="Proteomes" id="UP001597338"/>
    </source>
</evidence>
<dbReference type="RefSeq" id="WP_377197634.1">
    <property type="nucleotide sequence ID" value="NZ_JBHUHF010000001.1"/>
</dbReference>
<sequence length="158" mass="17391">MTTTTITTAARELREGRSLVEPDLFHRLVQRVAEEHDHDLNMAARVVDQALAFLGTSATHHGRPLSPSEEVDPGWHEFILHTVDYAAFCEQFAGRFLHHVPTDPQDPSTQGKSAHEAIQYTVDAIAEAGFYVDTDLWPTAHSVACSQCHQGCTSSTAP</sequence>
<name>A0ABW4V679_9MICO</name>
<dbReference type="EMBL" id="JBHUHF010000001">
    <property type="protein sequence ID" value="MFD2025759.1"/>
    <property type="molecule type" value="Genomic_DNA"/>
</dbReference>
<proteinExistence type="predicted"/>
<reference evidence="2" key="1">
    <citation type="journal article" date="2019" name="Int. J. Syst. Evol. Microbiol.">
        <title>The Global Catalogue of Microorganisms (GCM) 10K type strain sequencing project: providing services to taxonomists for standard genome sequencing and annotation.</title>
        <authorList>
            <consortium name="The Broad Institute Genomics Platform"/>
            <consortium name="The Broad Institute Genome Sequencing Center for Infectious Disease"/>
            <person name="Wu L."/>
            <person name="Ma J."/>
        </authorList>
    </citation>
    <scope>NUCLEOTIDE SEQUENCE [LARGE SCALE GENOMIC DNA]</scope>
    <source>
        <strain evidence="2">CCM 7043</strain>
    </source>
</reference>